<dbReference type="InterPro" id="IPR050173">
    <property type="entry name" value="ABC_transporter_C-like"/>
</dbReference>
<dbReference type="Pfam" id="PF00664">
    <property type="entry name" value="ABC_membrane"/>
    <property type="match status" value="1"/>
</dbReference>
<evidence type="ECO:0000313" key="9">
    <source>
        <dbReference type="EMBL" id="KAG8228180.1"/>
    </source>
</evidence>
<keyword evidence="10" id="KW-1185">Reference proteome</keyword>
<evidence type="ECO:0000256" key="4">
    <source>
        <dbReference type="ARBA" id="ARBA00022840"/>
    </source>
</evidence>
<dbReference type="PANTHER" id="PTHR24223:SF330">
    <property type="entry name" value="ATP-BINDING CASSETTE SUB-FAMILY C MEMBER 10"/>
    <property type="match status" value="1"/>
</dbReference>
<dbReference type="PROSITE" id="PS50929">
    <property type="entry name" value="ABC_TM1F"/>
    <property type="match status" value="1"/>
</dbReference>
<evidence type="ECO:0000256" key="3">
    <source>
        <dbReference type="ARBA" id="ARBA00022741"/>
    </source>
</evidence>
<sequence>MEFSEEGRNDWTWKQLCGPSGFEVWESSMGDFGMCFEKIGLRFPVLALLAWISAYYCGNQRVWVARSHQQLLIITGRSIAIFLLACIPIVYIITSLAVEPESLALIDYVISGMECFTWLVHIVYVIALKSRLSISPRGPNSVIIIWMLNLIVACICLRSHSIRYYKQNFSHLLSLGVSVSSLTLHISYAISLLPSEQMGSSRYEELGQGMPGYVSERQPLLSPGVGSIFSRLSEERDPNYLGVAKEQSSIFSKLFFLWVNPLMRKGYEGNLISSDDLFDLPLNMSTAVMSYELNLALASQQADTTNVSVGTTEETNVSYEPLNKVSLVRAMHKCFGMQFYGIGVLKFVANCAGFFGPLLLNYLVTFIEEKNEPLRNGYLYAFGLLVVTLTAAFCNAHFNYFMAEVGLKIRAAIISTIYRKILLLKSTTLSQFSVGEIVNFMSTDTDRIVNSCPSFHAFWSIPFEVSKISLKL</sequence>
<feature type="transmembrane region" description="Helical" evidence="7">
    <location>
        <begin position="39"/>
        <end position="58"/>
    </location>
</feature>
<evidence type="ECO:0000313" key="10">
    <source>
        <dbReference type="Proteomes" id="UP000792457"/>
    </source>
</evidence>
<evidence type="ECO:0000256" key="5">
    <source>
        <dbReference type="ARBA" id="ARBA00022989"/>
    </source>
</evidence>
<evidence type="ECO:0000256" key="2">
    <source>
        <dbReference type="ARBA" id="ARBA00022692"/>
    </source>
</evidence>
<keyword evidence="4" id="KW-0067">ATP-binding</keyword>
<feature type="transmembrane region" description="Helical" evidence="7">
    <location>
        <begin position="339"/>
        <end position="360"/>
    </location>
</feature>
<name>A0A8K0K6K7_LADFU</name>
<keyword evidence="3" id="KW-0547">Nucleotide-binding</keyword>
<reference evidence="9" key="1">
    <citation type="submission" date="2013-04" db="EMBL/GenBank/DDBJ databases">
        <authorList>
            <person name="Qu J."/>
            <person name="Murali S.C."/>
            <person name="Bandaranaike D."/>
            <person name="Bellair M."/>
            <person name="Blankenburg K."/>
            <person name="Chao H."/>
            <person name="Dinh H."/>
            <person name="Doddapaneni H."/>
            <person name="Downs B."/>
            <person name="Dugan-Rocha S."/>
            <person name="Elkadiri S."/>
            <person name="Gnanaolivu R.D."/>
            <person name="Hernandez B."/>
            <person name="Javaid M."/>
            <person name="Jayaseelan J.C."/>
            <person name="Lee S."/>
            <person name="Li M."/>
            <person name="Ming W."/>
            <person name="Munidasa M."/>
            <person name="Muniz J."/>
            <person name="Nguyen L."/>
            <person name="Ongeri F."/>
            <person name="Osuji N."/>
            <person name="Pu L.-L."/>
            <person name="Puazo M."/>
            <person name="Qu C."/>
            <person name="Quiroz J."/>
            <person name="Raj R."/>
            <person name="Weissenberger G."/>
            <person name="Xin Y."/>
            <person name="Zou X."/>
            <person name="Han Y."/>
            <person name="Richards S."/>
            <person name="Worley K."/>
            <person name="Muzny D."/>
            <person name="Gibbs R."/>
        </authorList>
    </citation>
    <scope>NUCLEOTIDE SEQUENCE</scope>
    <source>
        <strain evidence="9">Sampled in the wild</strain>
    </source>
</reference>
<gene>
    <name evidence="9" type="ORF">J437_LFUL014415</name>
</gene>
<keyword evidence="5 7" id="KW-1133">Transmembrane helix</keyword>
<dbReference type="OrthoDB" id="6500128at2759"/>
<accession>A0A8K0K6K7</accession>
<comment type="caution">
    <text evidence="9">The sequence shown here is derived from an EMBL/GenBank/DDBJ whole genome shotgun (WGS) entry which is preliminary data.</text>
</comment>
<reference evidence="9" key="2">
    <citation type="submission" date="2017-10" db="EMBL/GenBank/DDBJ databases">
        <title>Ladona fulva Genome sequencing and assembly.</title>
        <authorList>
            <person name="Murali S."/>
            <person name="Richards S."/>
            <person name="Bandaranaike D."/>
            <person name="Bellair M."/>
            <person name="Blankenburg K."/>
            <person name="Chao H."/>
            <person name="Dinh H."/>
            <person name="Doddapaneni H."/>
            <person name="Dugan-Rocha S."/>
            <person name="Elkadiri S."/>
            <person name="Gnanaolivu R."/>
            <person name="Hernandez B."/>
            <person name="Skinner E."/>
            <person name="Javaid M."/>
            <person name="Lee S."/>
            <person name="Li M."/>
            <person name="Ming W."/>
            <person name="Munidasa M."/>
            <person name="Muniz J."/>
            <person name="Nguyen L."/>
            <person name="Hughes D."/>
            <person name="Osuji N."/>
            <person name="Pu L.-L."/>
            <person name="Puazo M."/>
            <person name="Qu C."/>
            <person name="Quiroz J."/>
            <person name="Raj R."/>
            <person name="Weissenberger G."/>
            <person name="Xin Y."/>
            <person name="Zou X."/>
            <person name="Han Y."/>
            <person name="Worley K."/>
            <person name="Muzny D."/>
            <person name="Gibbs R."/>
        </authorList>
    </citation>
    <scope>NUCLEOTIDE SEQUENCE</scope>
    <source>
        <strain evidence="9">Sampled in the wild</strain>
    </source>
</reference>
<feature type="domain" description="ABC transmembrane type-1" evidence="8">
    <location>
        <begin position="341"/>
        <end position="465"/>
    </location>
</feature>
<proteinExistence type="predicted"/>
<dbReference type="AlphaFoldDB" id="A0A8K0K6K7"/>
<evidence type="ECO:0000256" key="1">
    <source>
        <dbReference type="ARBA" id="ARBA00022448"/>
    </source>
</evidence>
<keyword evidence="2 7" id="KW-0812">Transmembrane</keyword>
<dbReference type="InterPro" id="IPR036640">
    <property type="entry name" value="ABC1_TM_sf"/>
</dbReference>
<dbReference type="GO" id="GO:0140359">
    <property type="term" value="F:ABC-type transporter activity"/>
    <property type="evidence" value="ECO:0007669"/>
    <property type="project" value="InterPro"/>
</dbReference>
<dbReference type="Proteomes" id="UP000792457">
    <property type="component" value="Unassembled WGS sequence"/>
</dbReference>
<dbReference type="SUPFAM" id="SSF90123">
    <property type="entry name" value="ABC transporter transmembrane region"/>
    <property type="match status" value="1"/>
</dbReference>
<evidence type="ECO:0000259" key="8">
    <source>
        <dbReference type="PROSITE" id="PS50929"/>
    </source>
</evidence>
<dbReference type="Gene3D" id="1.20.1560.10">
    <property type="entry name" value="ABC transporter type 1, transmembrane domain"/>
    <property type="match status" value="1"/>
</dbReference>
<feature type="transmembrane region" description="Helical" evidence="7">
    <location>
        <begin position="105"/>
        <end position="128"/>
    </location>
</feature>
<feature type="transmembrane region" description="Helical" evidence="7">
    <location>
        <begin position="172"/>
        <end position="193"/>
    </location>
</feature>
<dbReference type="EMBL" id="KZ308361">
    <property type="protein sequence ID" value="KAG8228180.1"/>
    <property type="molecule type" value="Genomic_DNA"/>
</dbReference>
<dbReference type="InterPro" id="IPR011527">
    <property type="entry name" value="ABC1_TM_dom"/>
</dbReference>
<evidence type="ECO:0000256" key="6">
    <source>
        <dbReference type="ARBA" id="ARBA00023136"/>
    </source>
</evidence>
<organism evidence="9 10">
    <name type="scientific">Ladona fulva</name>
    <name type="common">Scarce chaser dragonfly</name>
    <name type="synonym">Libellula fulva</name>
    <dbReference type="NCBI Taxonomy" id="123851"/>
    <lineage>
        <taxon>Eukaryota</taxon>
        <taxon>Metazoa</taxon>
        <taxon>Ecdysozoa</taxon>
        <taxon>Arthropoda</taxon>
        <taxon>Hexapoda</taxon>
        <taxon>Insecta</taxon>
        <taxon>Pterygota</taxon>
        <taxon>Palaeoptera</taxon>
        <taxon>Odonata</taxon>
        <taxon>Epiprocta</taxon>
        <taxon>Anisoptera</taxon>
        <taxon>Libelluloidea</taxon>
        <taxon>Libellulidae</taxon>
        <taxon>Ladona</taxon>
    </lineage>
</organism>
<feature type="transmembrane region" description="Helical" evidence="7">
    <location>
        <begin position="140"/>
        <end position="160"/>
    </location>
</feature>
<protein>
    <recommendedName>
        <fullName evidence="8">ABC transmembrane type-1 domain-containing protein</fullName>
    </recommendedName>
</protein>
<dbReference type="GO" id="GO:0005524">
    <property type="term" value="F:ATP binding"/>
    <property type="evidence" value="ECO:0007669"/>
    <property type="project" value="UniProtKB-KW"/>
</dbReference>
<feature type="transmembrane region" description="Helical" evidence="7">
    <location>
        <begin position="70"/>
        <end position="93"/>
    </location>
</feature>
<feature type="transmembrane region" description="Helical" evidence="7">
    <location>
        <begin position="380"/>
        <end position="401"/>
    </location>
</feature>
<dbReference type="GO" id="GO:0016020">
    <property type="term" value="C:membrane"/>
    <property type="evidence" value="ECO:0007669"/>
    <property type="project" value="InterPro"/>
</dbReference>
<evidence type="ECO:0000256" key="7">
    <source>
        <dbReference type="SAM" id="Phobius"/>
    </source>
</evidence>
<keyword evidence="6 7" id="KW-0472">Membrane</keyword>
<dbReference type="PANTHER" id="PTHR24223">
    <property type="entry name" value="ATP-BINDING CASSETTE SUB-FAMILY C"/>
    <property type="match status" value="1"/>
</dbReference>
<keyword evidence="1" id="KW-0813">Transport</keyword>